<name>A0A8J3QD88_9ACTN</name>
<comment type="caution">
    <text evidence="1">The sequence shown here is derived from an EMBL/GenBank/DDBJ whole genome shotgun (WGS) entry which is preliminary data.</text>
</comment>
<evidence type="ECO:0000313" key="2">
    <source>
        <dbReference type="Proteomes" id="UP000612899"/>
    </source>
</evidence>
<reference evidence="1" key="1">
    <citation type="submission" date="2021-01" db="EMBL/GenBank/DDBJ databases">
        <title>Whole genome shotgun sequence of Rhizocola hellebori NBRC 109834.</title>
        <authorList>
            <person name="Komaki H."/>
            <person name="Tamura T."/>
        </authorList>
    </citation>
    <scope>NUCLEOTIDE SEQUENCE</scope>
    <source>
        <strain evidence="1">NBRC 109834</strain>
    </source>
</reference>
<proteinExistence type="predicted"/>
<sequence>MADDSDAPVVFGWDASDFDWERGARPDNVFAAAREGIRFFTHKITESAGVVHYRAGEMVRAAVAAGIPIVGFYVVPRTPGPSIAAQVDFAIYQADRQMPEWRTLQGFFWQVDLEHWSYDQVHPQHGVAMAELLRAKTGKRAILYAPRWSYGNSIPGDDVLWASNYGSDPYIHFLEAYAAGGGDNHPGWAPYSGRSPVILQFGSRTTIGGQRICDANAFRGTLDQLRALITGDDEMSWDEQLERVEGETLPTGKVLPAEQRTARTALAFALRHSYSGRQASEETLRLTRQLLASQAESATRESSMLAAIRALAEGGGVEVAPIVDAVRAEAQATRDLVEQRHQSEMAELTRLHAEELATTVAGLQAQLDALRTTD</sequence>
<dbReference type="InterPro" id="IPR017853">
    <property type="entry name" value="GH"/>
</dbReference>
<accession>A0A8J3QD88</accession>
<dbReference type="SUPFAM" id="SSF51445">
    <property type="entry name" value="(Trans)glycosidases"/>
    <property type="match status" value="1"/>
</dbReference>
<dbReference type="Proteomes" id="UP000612899">
    <property type="component" value="Unassembled WGS sequence"/>
</dbReference>
<gene>
    <name evidence="1" type="ORF">Rhe02_55720</name>
</gene>
<dbReference type="Gene3D" id="3.20.20.80">
    <property type="entry name" value="Glycosidases"/>
    <property type="match status" value="1"/>
</dbReference>
<keyword evidence="2" id="KW-1185">Reference proteome</keyword>
<protein>
    <submittedName>
        <fullName evidence="1">Uncharacterized protein</fullName>
    </submittedName>
</protein>
<dbReference type="EMBL" id="BONY01000037">
    <property type="protein sequence ID" value="GIH07505.1"/>
    <property type="molecule type" value="Genomic_DNA"/>
</dbReference>
<dbReference type="RefSeq" id="WP_203911294.1">
    <property type="nucleotide sequence ID" value="NZ_BONY01000037.1"/>
</dbReference>
<organism evidence="1 2">
    <name type="scientific">Rhizocola hellebori</name>
    <dbReference type="NCBI Taxonomy" id="1392758"/>
    <lineage>
        <taxon>Bacteria</taxon>
        <taxon>Bacillati</taxon>
        <taxon>Actinomycetota</taxon>
        <taxon>Actinomycetes</taxon>
        <taxon>Micromonosporales</taxon>
        <taxon>Micromonosporaceae</taxon>
        <taxon>Rhizocola</taxon>
    </lineage>
</organism>
<dbReference type="AlphaFoldDB" id="A0A8J3QD88"/>
<evidence type="ECO:0000313" key="1">
    <source>
        <dbReference type="EMBL" id="GIH07505.1"/>
    </source>
</evidence>